<comment type="caution">
    <text evidence="1">The sequence shown here is derived from an EMBL/GenBank/DDBJ whole genome shotgun (WGS) entry which is preliminary data.</text>
</comment>
<sequence length="52" mass="5675">MPESTVVPSSQHAVPAEEGAKINIWNPHIDISTGELQSSEVGSARKQYIWQA</sequence>
<gene>
    <name evidence="1" type="ORF">ETB97_000476</name>
</gene>
<accession>A0A8H6A3L6</accession>
<protein>
    <submittedName>
        <fullName evidence="1">Uncharacterized protein</fullName>
    </submittedName>
</protein>
<organism evidence="1 2">
    <name type="scientific">Petromyces alliaceus</name>
    <name type="common">Aspergillus alliaceus</name>
    <dbReference type="NCBI Taxonomy" id="209559"/>
    <lineage>
        <taxon>Eukaryota</taxon>
        <taxon>Fungi</taxon>
        <taxon>Dikarya</taxon>
        <taxon>Ascomycota</taxon>
        <taxon>Pezizomycotina</taxon>
        <taxon>Eurotiomycetes</taxon>
        <taxon>Eurotiomycetidae</taxon>
        <taxon>Eurotiales</taxon>
        <taxon>Aspergillaceae</taxon>
        <taxon>Aspergillus</taxon>
        <taxon>Aspergillus subgen. Circumdati</taxon>
    </lineage>
</organism>
<proteinExistence type="predicted"/>
<reference evidence="1 2" key="1">
    <citation type="submission" date="2019-04" db="EMBL/GenBank/DDBJ databases">
        <title>Aspergillus burnettii sp. nov., novel species from soil in southeast Queensland.</title>
        <authorList>
            <person name="Gilchrist C.L.M."/>
            <person name="Pitt J.I."/>
            <person name="Lange L."/>
            <person name="Lacey H.J."/>
            <person name="Vuong D."/>
            <person name="Midgley D.J."/>
            <person name="Greenfield P."/>
            <person name="Bradbury M."/>
            <person name="Lacey E."/>
            <person name="Busk P.K."/>
            <person name="Pilgaard B."/>
            <person name="Chooi Y.H."/>
            <person name="Piggott A.M."/>
        </authorList>
    </citation>
    <scope>NUCLEOTIDE SEQUENCE [LARGE SCALE GENOMIC DNA]</scope>
    <source>
        <strain evidence="1 2">FRR 5400</strain>
    </source>
</reference>
<evidence type="ECO:0000313" key="2">
    <source>
        <dbReference type="Proteomes" id="UP000541154"/>
    </source>
</evidence>
<dbReference type="EMBL" id="SPNV01000105">
    <property type="protein sequence ID" value="KAF5861221.1"/>
    <property type="molecule type" value="Genomic_DNA"/>
</dbReference>
<dbReference type="AlphaFoldDB" id="A0A8H6A3L6"/>
<keyword evidence="2" id="KW-1185">Reference proteome</keyword>
<name>A0A8H6A3L6_PETAA</name>
<evidence type="ECO:0000313" key="1">
    <source>
        <dbReference type="EMBL" id="KAF5861221.1"/>
    </source>
</evidence>
<dbReference type="Proteomes" id="UP000541154">
    <property type="component" value="Unassembled WGS sequence"/>
</dbReference>